<evidence type="ECO:0000256" key="7">
    <source>
        <dbReference type="ARBA" id="ARBA00022771"/>
    </source>
</evidence>
<dbReference type="Gene3D" id="3.90.980.10">
    <property type="entry name" value="DNA primase, catalytic core, N-terminal domain"/>
    <property type="match status" value="1"/>
</dbReference>
<comment type="function">
    <text evidence="12">RNA polymerase that catalyzes the synthesis of short RNA molecules used as primers for DNA polymerase during DNA replication.</text>
</comment>
<evidence type="ECO:0000259" key="14">
    <source>
        <dbReference type="PROSITE" id="PS50880"/>
    </source>
</evidence>
<name>A0A6J4I7S5_9ACTN</name>
<evidence type="ECO:0000313" key="15">
    <source>
        <dbReference type="EMBL" id="CAA9243769.1"/>
    </source>
</evidence>
<keyword evidence="8 12" id="KW-0862">Zinc</keyword>
<dbReference type="GO" id="GO:0006269">
    <property type="term" value="P:DNA replication, synthesis of primer"/>
    <property type="evidence" value="ECO:0007669"/>
    <property type="project" value="UniProtKB-UniRule"/>
</dbReference>
<feature type="region of interest" description="Disordered" evidence="13">
    <location>
        <begin position="419"/>
        <end position="441"/>
    </location>
</feature>
<dbReference type="SUPFAM" id="SSF56731">
    <property type="entry name" value="DNA primase core"/>
    <property type="match status" value="1"/>
</dbReference>
<dbReference type="InterPro" id="IPR006295">
    <property type="entry name" value="DNA_primase_DnaG"/>
</dbReference>
<evidence type="ECO:0000256" key="8">
    <source>
        <dbReference type="ARBA" id="ARBA00022833"/>
    </source>
</evidence>
<keyword evidence="9" id="KW-0460">Magnesium</keyword>
<dbReference type="InterPro" id="IPR013264">
    <property type="entry name" value="DNAG_N"/>
</dbReference>
<evidence type="ECO:0000256" key="9">
    <source>
        <dbReference type="ARBA" id="ARBA00022842"/>
    </source>
</evidence>
<comment type="subunit">
    <text evidence="12">Monomer. Interacts with DnaB.</text>
</comment>
<dbReference type="InterPro" id="IPR034151">
    <property type="entry name" value="TOPRIM_DnaG_bac"/>
</dbReference>
<evidence type="ECO:0000256" key="12">
    <source>
        <dbReference type="HAMAP-Rule" id="MF_00974"/>
    </source>
</evidence>
<dbReference type="InterPro" id="IPR006171">
    <property type="entry name" value="TOPRIM_dom"/>
</dbReference>
<dbReference type="PANTHER" id="PTHR30313:SF2">
    <property type="entry name" value="DNA PRIMASE"/>
    <property type="match status" value="1"/>
</dbReference>
<protein>
    <recommendedName>
        <fullName evidence="12">DNA primase</fullName>
        <ecNumber evidence="12">2.7.7.101</ecNumber>
    </recommendedName>
</protein>
<keyword evidence="4 12" id="KW-0548">Nucleotidyltransferase</keyword>
<feature type="zinc finger region" description="CHC2-type" evidence="12">
    <location>
        <begin position="38"/>
        <end position="62"/>
    </location>
</feature>
<comment type="domain">
    <text evidence="12">Contains an N-terminal zinc-binding domain, a central core domain that contains the primase activity, and a C-terminal DnaB-binding domain.</text>
</comment>
<dbReference type="PROSITE" id="PS50880">
    <property type="entry name" value="TOPRIM"/>
    <property type="match status" value="1"/>
</dbReference>
<dbReference type="GO" id="GO:0000428">
    <property type="term" value="C:DNA-directed RNA polymerase complex"/>
    <property type="evidence" value="ECO:0007669"/>
    <property type="project" value="UniProtKB-KW"/>
</dbReference>
<evidence type="ECO:0000256" key="5">
    <source>
        <dbReference type="ARBA" id="ARBA00022705"/>
    </source>
</evidence>
<dbReference type="SUPFAM" id="SSF57783">
    <property type="entry name" value="Zinc beta-ribbon"/>
    <property type="match status" value="1"/>
</dbReference>
<dbReference type="CDD" id="cd03364">
    <property type="entry name" value="TOPRIM_DnaG_primases"/>
    <property type="match status" value="1"/>
</dbReference>
<dbReference type="GO" id="GO:1990077">
    <property type="term" value="C:primosome complex"/>
    <property type="evidence" value="ECO:0007669"/>
    <property type="project" value="UniProtKB-KW"/>
</dbReference>
<comment type="catalytic activity">
    <reaction evidence="12">
        <text>ssDNA + n NTP = ssDNA/pppN(pN)n-1 hybrid + (n-1) diphosphate.</text>
        <dbReference type="EC" id="2.7.7.101"/>
    </reaction>
</comment>
<feature type="domain" description="Toprim" evidence="14">
    <location>
        <begin position="254"/>
        <end position="336"/>
    </location>
</feature>
<keyword evidence="10 12" id="KW-0238">DNA-binding</keyword>
<dbReference type="Pfam" id="PF10410">
    <property type="entry name" value="DnaB_bind"/>
    <property type="match status" value="1"/>
</dbReference>
<organism evidence="15">
    <name type="scientific">uncultured Acidimicrobiales bacterium</name>
    <dbReference type="NCBI Taxonomy" id="310071"/>
    <lineage>
        <taxon>Bacteria</taxon>
        <taxon>Bacillati</taxon>
        <taxon>Actinomycetota</taxon>
        <taxon>Acidimicrobiia</taxon>
        <taxon>Acidimicrobiales</taxon>
        <taxon>environmental samples</taxon>
    </lineage>
</organism>
<dbReference type="HAMAP" id="MF_00974">
    <property type="entry name" value="DNA_primase_DnaG"/>
    <property type="match status" value="1"/>
</dbReference>
<sequence length="624" mass="68061">MTIAEEDLRRVKEATDIVAVVNEKVGLKRSSSRWLGLCPFHAEKSPSFSVNPALGVYHCFGCGASGDAITFLRETQGLTFVEAVERLAPRAGIELTAEDPEAARARHRRAALLEAMEEAVAWYHDRLLTAPDARAARGYLRSRGYDGEVVRRYRLGWAPKGWDVLASALRLTDEVLRGTGLGFVDDRGRRSDSFRERVLFPILDHQGRPIGLGGRQLPGGRDPKYKNSAETPLYRKSEVLYGLNWAKDQVMRQGTAVLCEGYTDVIAFHRAGVESAVATCGTAAKEDHVRRLKAFGATRLVLAYDADAAGQGAAERFHTWERSHDLDIRVVALPPGADPADVARGDPAALRDAVEDAVPFLSFRLRRVWAAADLRTNEGRARAAQEALGMVGQHPDPMVRDPYVMEVAARTRIDPDRLRSMSREGRTGRASGPSGEGARARHRPVELPPAEHAALWFAVNRPEAVASYLEEELFSHDVAVGAYRALTSAATFAEAHASADEDVANLLAGLANEPDTGRSQAATLARPFDELGNLTTATEEATTAMLQERALDVMAELVRARAMEVFAAARLLAQRSDISAAEVAAHTEAGALLKANLPALSDRHHRAAALEQLVPWLVRHQREG</sequence>
<dbReference type="SMART" id="SM00493">
    <property type="entry name" value="TOPRIM"/>
    <property type="match status" value="1"/>
</dbReference>
<proteinExistence type="inferred from homology"/>
<keyword evidence="7 12" id="KW-0863">Zinc-finger</keyword>
<keyword evidence="2 12" id="KW-0639">Primosome</keyword>
<comment type="similarity">
    <text evidence="12">Belongs to the DnaG primase family.</text>
</comment>
<dbReference type="InterPro" id="IPR050219">
    <property type="entry name" value="DnaG_primase"/>
</dbReference>
<reference evidence="15" key="1">
    <citation type="submission" date="2020-02" db="EMBL/GenBank/DDBJ databases">
        <authorList>
            <person name="Meier V. D."/>
        </authorList>
    </citation>
    <scope>NUCLEOTIDE SEQUENCE</scope>
    <source>
        <strain evidence="15">AVDCRST_MAG76</strain>
    </source>
</reference>
<keyword evidence="6 12" id="KW-0479">Metal-binding</keyword>
<evidence type="ECO:0000256" key="4">
    <source>
        <dbReference type="ARBA" id="ARBA00022695"/>
    </source>
</evidence>
<evidence type="ECO:0000256" key="1">
    <source>
        <dbReference type="ARBA" id="ARBA00022478"/>
    </source>
</evidence>
<dbReference type="EMBL" id="CADCSZ010000117">
    <property type="protein sequence ID" value="CAA9243769.1"/>
    <property type="molecule type" value="Genomic_DNA"/>
</dbReference>
<dbReference type="EC" id="2.7.7.101" evidence="12"/>
<dbReference type="Pfam" id="PF01807">
    <property type="entry name" value="Zn_ribbon_DnaG"/>
    <property type="match status" value="1"/>
</dbReference>
<dbReference type="PANTHER" id="PTHR30313">
    <property type="entry name" value="DNA PRIMASE"/>
    <property type="match status" value="1"/>
</dbReference>
<keyword evidence="1 12" id="KW-0240">DNA-directed RNA polymerase</keyword>
<keyword evidence="3 12" id="KW-0808">Transferase</keyword>
<dbReference type="Pfam" id="PF13155">
    <property type="entry name" value="Toprim_2"/>
    <property type="match status" value="1"/>
</dbReference>
<keyword evidence="11 12" id="KW-0804">Transcription</keyword>
<dbReference type="Gene3D" id="3.40.1360.10">
    <property type="match status" value="1"/>
</dbReference>
<evidence type="ECO:0000256" key="3">
    <source>
        <dbReference type="ARBA" id="ARBA00022679"/>
    </source>
</evidence>
<dbReference type="GO" id="GO:0003899">
    <property type="term" value="F:DNA-directed RNA polymerase activity"/>
    <property type="evidence" value="ECO:0007669"/>
    <property type="project" value="UniProtKB-UniRule"/>
</dbReference>
<dbReference type="GO" id="GO:0008270">
    <property type="term" value="F:zinc ion binding"/>
    <property type="evidence" value="ECO:0007669"/>
    <property type="project" value="UniProtKB-UniRule"/>
</dbReference>
<dbReference type="InterPro" id="IPR002694">
    <property type="entry name" value="Znf_CHC2"/>
</dbReference>
<dbReference type="GO" id="GO:0003677">
    <property type="term" value="F:DNA binding"/>
    <property type="evidence" value="ECO:0007669"/>
    <property type="project" value="UniProtKB-KW"/>
</dbReference>
<dbReference type="SMART" id="SM00400">
    <property type="entry name" value="ZnF_CHCC"/>
    <property type="match status" value="1"/>
</dbReference>
<dbReference type="GO" id="GO:0005737">
    <property type="term" value="C:cytoplasm"/>
    <property type="evidence" value="ECO:0007669"/>
    <property type="project" value="TreeGrafter"/>
</dbReference>
<accession>A0A6J4I7S5</accession>
<dbReference type="FunFam" id="3.90.580.10:FF:000001">
    <property type="entry name" value="DNA primase"/>
    <property type="match status" value="1"/>
</dbReference>
<evidence type="ECO:0000256" key="2">
    <source>
        <dbReference type="ARBA" id="ARBA00022515"/>
    </source>
</evidence>
<gene>
    <name evidence="12" type="primary">dnaG</name>
    <name evidence="15" type="ORF">AVDCRST_MAG76-1915</name>
</gene>
<dbReference type="NCBIfam" id="TIGR01391">
    <property type="entry name" value="dnaG"/>
    <property type="match status" value="1"/>
</dbReference>
<keyword evidence="5 12" id="KW-0235">DNA replication</keyword>
<comment type="cofactor">
    <cofactor evidence="12">
        <name>Zn(2+)</name>
        <dbReference type="ChEBI" id="CHEBI:29105"/>
    </cofactor>
    <text evidence="12">Binds 1 zinc ion per monomer.</text>
</comment>
<dbReference type="InterPro" id="IPR019475">
    <property type="entry name" value="DNA_primase_DnaB-bd"/>
</dbReference>
<dbReference type="InterPro" id="IPR037068">
    <property type="entry name" value="DNA_primase_core_N_sf"/>
</dbReference>
<dbReference type="Gene3D" id="3.90.580.10">
    <property type="entry name" value="Zinc finger, CHC2-type domain"/>
    <property type="match status" value="1"/>
</dbReference>
<evidence type="ECO:0000256" key="6">
    <source>
        <dbReference type="ARBA" id="ARBA00022723"/>
    </source>
</evidence>
<evidence type="ECO:0000256" key="11">
    <source>
        <dbReference type="ARBA" id="ARBA00023163"/>
    </source>
</evidence>
<dbReference type="Pfam" id="PF08275">
    <property type="entry name" value="DNAG_N"/>
    <property type="match status" value="1"/>
</dbReference>
<dbReference type="AlphaFoldDB" id="A0A6J4I7S5"/>
<evidence type="ECO:0000256" key="13">
    <source>
        <dbReference type="SAM" id="MobiDB-lite"/>
    </source>
</evidence>
<dbReference type="InterPro" id="IPR036977">
    <property type="entry name" value="DNA_primase_Znf_CHC2"/>
</dbReference>
<evidence type="ECO:0000256" key="10">
    <source>
        <dbReference type="ARBA" id="ARBA00023125"/>
    </source>
</evidence>
<dbReference type="InterPro" id="IPR030846">
    <property type="entry name" value="DnaG_bac"/>
</dbReference>